<dbReference type="OrthoDB" id="9788959at2"/>
<dbReference type="InterPro" id="IPR006016">
    <property type="entry name" value="UspA"/>
</dbReference>
<evidence type="ECO:0000313" key="3">
    <source>
        <dbReference type="EMBL" id="ATP55580.1"/>
    </source>
</evidence>
<dbReference type="RefSeq" id="WP_099437528.1">
    <property type="nucleotide sequence ID" value="NZ_CP024091.1"/>
</dbReference>
<evidence type="ECO:0000259" key="2">
    <source>
        <dbReference type="Pfam" id="PF00582"/>
    </source>
</evidence>
<gene>
    <name evidence="3" type="ORF">CPT03_03420</name>
</gene>
<dbReference type="Pfam" id="PF00582">
    <property type="entry name" value="Usp"/>
    <property type="match status" value="1"/>
</dbReference>
<comment type="similarity">
    <text evidence="1">Belongs to the universal stress protein A family.</text>
</comment>
<dbReference type="PANTHER" id="PTHR46268">
    <property type="entry name" value="STRESS RESPONSE PROTEIN NHAX"/>
    <property type="match status" value="1"/>
</dbReference>
<dbReference type="Proteomes" id="UP000223749">
    <property type="component" value="Chromosome"/>
</dbReference>
<dbReference type="Gene3D" id="3.40.50.12370">
    <property type="match status" value="1"/>
</dbReference>
<reference evidence="3 4" key="1">
    <citation type="submission" date="2017-10" db="EMBL/GenBank/DDBJ databases">
        <title>Whole genome of Pedobacter ginsengisoli T01R-27 isolated from tomato rhizosphere.</title>
        <authorList>
            <person name="Weon H.-Y."/>
            <person name="Lee S.A."/>
            <person name="Sang M.K."/>
            <person name="Song J."/>
        </authorList>
    </citation>
    <scope>NUCLEOTIDE SEQUENCE [LARGE SCALE GENOMIC DNA]</scope>
    <source>
        <strain evidence="3 4">T01R-27</strain>
    </source>
</reference>
<proteinExistence type="inferred from homology"/>
<keyword evidence="4" id="KW-1185">Reference proteome</keyword>
<organism evidence="3 4">
    <name type="scientific">Pedobacter ginsengisoli</name>
    <dbReference type="NCBI Taxonomy" id="363852"/>
    <lineage>
        <taxon>Bacteria</taxon>
        <taxon>Pseudomonadati</taxon>
        <taxon>Bacteroidota</taxon>
        <taxon>Sphingobacteriia</taxon>
        <taxon>Sphingobacteriales</taxon>
        <taxon>Sphingobacteriaceae</taxon>
        <taxon>Pedobacter</taxon>
    </lineage>
</organism>
<feature type="domain" description="UspA" evidence="2">
    <location>
        <begin position="1"/>
        <end position="151"/>
    </location>
</feature>
<evidence type="ECO:0000313" key="4">
    <source>
        <dbReference type="Proteomes" id="UP000223749"/>
    </source>
</evidence>
<dbReference type="EMBL" id="CP024091">
    <property type="protein sequence ID" value="ATP55580.1"/>
    <property type="molecule type" value="Genomic_DNA"/>
</dbReference>
<dbReference type="PANTHER" id="PTHR46268:SF6">
    <property type="entry name" value="UNIVERSAL STRESS PROTEIN UP12"/>
    <property type="match status" value="1"/>
</dbReference>
<name>A0A2D1U1U5_9SPHI</name>
<dbReference type="PRINTS" id="PR01438">
    <property type="entry name" value="UNVRSLSTRESS"/>
</dbReference>
<dbReference type="InterPro" id="IPR006015">
    <property type="entry name" value="Universal_stress_UspA"/>
</dbReference>
<sequence length="294" mass="32881">MKKILIPTDFSSSAKNAANYAMHLAKQMKANVKLCNVVMVPLEVPLAAHVSAPLITFESLEYEVEQELKRYVKKLKERDELETAPDSFHPLIEYAVGIGSVADTVTNFAANREVSLTVMGMSGAGGIGKFLIGSSSRAMVEATKTPLLLIPDEARFLGIRKIAFATDLSKTDIGIIHTLAGFARMFNAEILIVHISGKVPDEGIQQRNKINEFLNEVTNKVNYHKIYYQHVLDTEVDNGLDWLAEYGQMQVLAMVHRQHNVLHKLFRGSYTQRLKKRIFIPLMVFPPDCGNKPL</sequence>
<accession>A0A2D1U1U5</accession>
<dbReference type="AlphaFoldDB" id="A0A2D1U1U5"/>
<dbReference type="SUPFAM" id="SSF52402">
    <property type="entry name" value="Adenine nucleotide alpha hydrolases-like"/>
    <property type="match status" value="2"/>
</dbReference>
<dbReference type="CDD" id="cd00293">
    <property type="entry name" value="USP-like"/>
    <property type="match status" value="1"/>
</dbReference>
<protein>
    <recommendedName>
        <fullName evidence="2">UspA domain-containing protein</fullName>
    </recommendedName>
</protein>
<dbReference type="KEGG" id="pgs:CPT03_03420"/>
<evidence type="ECO:0000256" key="1">
    <source>
        <dbReference type="ARBA" id="ARBA00008791"/>
    </source>
</evidence>